<dbReference type="GO" id="GO:0015171">
    <property type="term" value="F:amino acid transmembrane transporter activity"/>
    <property type="evidence" value="ECO:0007669"/>
    <property type="project" value="TreeGrafter"/>
</dbReference>
<dbReference type="EMBL" id="BOOU01000049">
    <property type="protein sequence ID" value="GII78533.1"/>
    <property type="molecule type" value="Genomic_DNA"/>
</dbReference>
<accession>A0A919R3S1</accession>
<comment type="subcellular location">
    <subcellularLocation>
        <location evidence="1">Cell membrane</location>
        <topology evidence="1">Multi-pass membrane protein</topology>
    </subcellularLocation>
</comment>
<dbReference type="GO" id="GO:0005886">
    <property type="term" value="C:plasma membrane"/>
    <property type="evidence" value="ECO:0007669"/>
    <property type="project" value="UniProtKB-SubCell"/>
</dbReference>
<evidence type="ECO:0000313" key="7">
    <source>
        <dbReference type="EMBL" id="GII78533.1"/>
    </source>
</evidence>
<keyword evidence="3 6" id="KW-0812">Transmembrane</keyword>
<sequence>MAPMDLVSALPAFALAVVLISASPGPAMALIMRRAALRGFSGAVPTVLGLEAGLYLWALLAAAGVAALVAASEIAFLVLRVAGAGFLLYLGIQAWRSAWRSRTAAEAAEAVPAGPAPSWWRAFGEGSVVMLANPKAAAFMIAFYPQFVPADRPLFATTALLALLQVAIEIVLYLTLAAVVGRARAWFRRPAIRRRLDAVSGTVLIALGLRLAAQTR</sequence>
<keyword evidence="5 6" id="KW-0472">Membrane</keyword>
<evidence type="ECO:0000313" key="8">
    <source>
        <dbReference type="Proteomes" id="UP000655287"/>
    </source>
</evidence>
<evidence type="ECO:0000256" key="3">
    <source>
        <dbReference type="ARBA" id="ARBA00022692"/>
    </source>
</evidence>
<gene>
    <name evidence="7" type="ORF">Sru01_35150</name>
</gene>
<feature type="transmembrane region" description="Helical" evidence="6">
    <location>
        <begin position="77"/>
        <end position="95"/>
    </location>
</feature>
<dbReference type="InterPro" id="IPR001123">
    <property type="entry name" value="LeuE-type"/>
</dbReference>
<comment type="caution">
    <text evidence="7">The sequence shown here is derived from an EMBL/GenBank/DDBJ whole genome shotgun (WGS) entry which is preliminary data.</text>
</comment>
<name>A0A919R3S1_9ACTN</name>
<dbReference type="PIRSF" id="PIRSF006324">
    <property type="entry name" value="LeuE"/>
    <property type="match status" value="1"/>
</dbReference>
<dbReference type="AlphaFoldDB" id="A0A919R3S1"/>
<evidence type="ECO:0000256" key="4">
    <source>
        <dbReference type="ARBA" id="ARBA00022989"/>
    </source>
</evidence>
<keyword evidence="2" id="KW-1003">Cell membrane</keyword>
<feature type="transmembrane region" description="Helical" evidence="6">
    <location>
        <begin position="154"/>
        <end position="176"/>
    </location>
</feature>
<evidence type="ECO:0000256" key="2">
    <source>
        <dbReference type="ARBA" id="ARBA00022475"/>
    </source>
</evidence>
<protein>
    <submittedName>
        <fullName evidence="7">Threonine transporter RhtB</fullName>
    </submittedName>
</protein>
<keyword evidence="4 6" id="KW-1133">Transmembrane helix</keyword>
<evidence type="ECO:0000256" key="5">
    <source>
        <dbReference type="ARBA" id="ARBA00023136"/>
    </source>
</evidence>
<organism evidence="7 8">
    <name type="scientific">Sphaerisporangium rufum</name>
    <dbReference type="NCBI Taxonomy" id="1381558"/>
    <lineage>
        <taxon>Bacteria</taxon>
        <taxon>Bacillati</taxon>
        <taxon>Actinomycetota</taxon>
        <taxon>Actinomycetes</taxon>
        <taxon>Streptosporangiales</taxon>
        <taxon>Streptosporangiaceae</taxon>
        <taxon>Sphaerisporangium</taxon>
    </lineage>
</organism>
<proteinExistence type="predicted"/>
<reference evidence="7" key="1">
    <citation type="submission" date="2021-01" db="EMBL/GenBank/DDBJ databases">
        <title>Whole genome shotgun sequence of Sphaerisporangium rufum NBRC 109079.</title>
        <authorList>
            <person name="Komaki H."/>
            <person name="Tamura T."/>
        </authorList>
    </citation>
    <scope>NUCLEOTIDE SEQUENCE</scope>
    <source>
        <strain evidence="7">NBRC 109079</strain>
    </source>
</reference>
<dbReference type="Proteomes" id="UP000655287">
    <property type="component" value="Unassembled WGS sequence"/>
</dbReference>
<dbReference type="PANTHER" id="PTHR30086:SF20">
    <property type="entry name" value="ARGININE EXPORTER PROTEIN ARGO-RELATED"/>
    <property type="match status" value="1"/>
</dbReference>
<dbReference type="PANTHER" id="PTHR30086">
    <property type="entry name" value="ARGININE EXPORTER PROTEIN ARGO"/>
    <property type="match status" value="1"/>
</dbReference>
<evidence type="ECO:0000256" key="1">
    <source>
        <dbReference type="ARBA" id="ARBA00004651"/>
    </source>
</evidence>
<evidence type="ECO:0000256" key="6">
    <source>
        <dbReference type="SAM" id="Phobius"/>
    </source>
</evidence>
<keyword evidence="8" id="KW-1185">Reference proteome</keyword>
<dbReference type="Pfam" id="PF01810">
    <property type="entry name" value="LysE"/>
    <property type="match status" value="1"/>
</dbReference>